<dbReference type="STRING" id="1445510.YC6258_05126"/>
<keyword evidence="1" id="KW-0472">Membrane</keyword>
<keyword evidence="3" id="KW-1185">Reference proteome</keyword>
<dbReference type="Pfam" id="PF07963">
    <property type="entry name" value="N_methyl"/>
    <property type="match status" value="1"/>
</dbReference>
<proteinExistence type="predicted"/>
<keyword evidence="1" id="KW-0812">Transmembrane</keyword>
<dbReference type="NCBIfam" id="TIGR02532">
    <property type="entry name" value="IV_pilin_GFxxxE"/>
    <property type="match status" value="1"/>
</dbReference>
<name>A0A0C5VSF9_9GAMM</name>
<dbReference type="AlphaFoldDB" id="A0A0C5VSF9"/>
<dbReference type="OrthoDB" id="5296662at2"/>
<gene>
    <name evidence="2" type="ORF">YC6258_05126</name>
</gene>
<evidence type="ECO:0000313" key="2">
    <source>
        <dbReference type="EMBL" id="AJQ97156.1"/>
    </source>
</evidence>
<evidence type="ECO:0000256" key="1">
    <source>
        <dbReference type="SAM" id="Phobius"/>
    </source>
</evidence>
<sequence length="237" mass="24704">MKSSAFRAQSGFSLIELMVTLVVSLISILAMLTLYQSSGRNSAETKMGAFIDGQVQIGLLAADKLLQGAGYQPFDPSVSVATYGADLLLIKDASIQEDGTVSGTALSKVAMDSAGSAGLVGQALIWHANNDGTHVYKGIYAPSTGGLWQLTGQSMSWDSTSWRKGTSLIAVPAVTDGPFQNSGQVTIRLTAANCRPFGVNLGGLGGIYSVSLQAVGYAASNASQRSQTCLINFRIPD</sequence>
<dbReference type="PROSITE" id="PS00409">
    <property type="entry name" value="PROKAR_NTER_METHYL"/>
    <property type="match status" value="1"/>
</dbReference>
<accession>A0A0C5VSF9</accession>
<reference evidence="2 3" key="1">
    <citation type="submission" date="2014-01" db="EMBL/GenBank/DDBJ databases">
        <title>Full genme sequencing of cellulolytic bacterium Gynuella sunshinyii YC6258T gen. nov., sp. nov.</title>
        <authorList>
            <person name="Khan H."/>
            <person name="Chung E.J."/>
            <person name="Chung Y.R."/>
        </authorList>
    </citation>
    <scope>NUCLEOTIDE SEQUENCE [LARGE SCALE GENOMIC DNA]</scope>
    <source>
        <strain evidence="2 3">YC6258</strain>
    </source>
</reference>
<organism evidence="2 3">
    <name type="scientific">Gynuella sunshinyii YC6258</name>
    <dbReference type="NCBI Taxonomy" id="1445510"/>
    <lineage>
        <taxon>Bacteria</taxon>
        <taxon>Pseudomonadati</taxon>
        <taxon>Pseudomonadota</taxon>
        <taxon>Gammaproteobacteria</taxon>
        <taxon>Oceanospirillales</taxon>
        <taxon>Saccharospirillaceae</taxon>
        <taxon>Gynuella</taxon>
    </lineage>
</organism>
<dbReference type="EMBL" id="CP007142">
    <property type="protein sequence ID" value="AJQ97156.1"/>
    <property type="molecule type" value="Genomic_DNA"/>
</dbReference>
<dbReference type="Proteomes" id="UP000032266">
    <property type="component" value="Chromosome"/>
</dbReference>
<keyword evidence="1" id="KW-1133">Transmembrane helix</keyword>
<dbReference type="HOGENOM" id="CLU_1169356_0_0_6"/>
<feature type="transmembrane region" description="Helical" evidence="1">
    <location>
        <begin position="12"/>
        <end position="35"/>
    </location>
</feature>
<dbReference type="RefSeq" id="WP_044618970.1">
    <property type="nucleotide sequence ID" value="NZ_CP007142.1"/>
</dbReference>
<protein>
    <submittedName>
        <fullName evidence="2">Tfp pilus assembly protein PilW</fullName>
    </submittedName>
</protein>
<dbReference type="KEGG" id="gsn:YC6258_05126"/>
<evidence type="ECO:0000313" key="3">
    <source>
        <dbReference type="Proteomes" id="UP000032266"/>
    </source>
</evidence>
<dbReference type="InterPro" id="IPR012902">
    <property type="entry name" value="N_methyl_site"/>
</dbReference>